<dbReference type="Pfam" id="PF01744">
    <property type="entry name" value="GLTT"/>
    <property type="match status" value="1"/>
</dbReference>
<proteinExistence type="predicted"/>
<protein>
    <submittedName>
        <fullName evidence="1">Uncharacterized protein</fullName>
    </submittedName>
</protein>
<reference evidence="1 2" key="1">
    <citation type="submission" date="2019-06" db="EMBL/GenBank/DDBJ databases">
        <authorList>
            <person name="Livingstone P."/>
            <person name="Whitworth D."/>
        </authorList>
    </citation>
    <scope>NUCLEOTIDE SEQUENCE [LARGE SCALE GENOMIC DNA]</scope>
    <source>
        <strain evidence="1 2">AM401</strain>
    </source>
</reference>
<evidence type="ECO:0000313" key="2">
    <source>
        <dbReference type="Proteomes" id="UP000315369"/>
    </source>
</evidence>
<dbReference type="InterPro" id="IPR008164">
    <property type="entry name" value="XGLTT_rpt"/>
</dbReference>
<keyword evidence="2" id="KW-1185">Reference proteome</keyword>
<gene>
    <name evidence="1" type="ORF">FJV41_37495</name>
</gene>
<dbReference type="AlphaFoldDB" id="A0A540WP93"/>
<name>A0A540WP93_9BACT</name>
<evidence type="ECO:0000313" key="1">
    <source>
        <dbReference type="EMBL" id="TQF10810.1"/>
    </source>
</evidence>
<dbReference type="OrthoDB" id="5522160at2"/>
<dbReference type="Proteomes" id="UP000315369">
    <property type="component" value="Unassembled WGS sequence"/>
</dbReference>
<dbReference type="EMBL" id="VIFM01000227">
    <property type="protein sequence ID" value="TQF10810.1"/>
    <property type="molecule type" value="Genomic_DNA"/>
</dbReference>
<comment type="caution">
    <text evidence="1">The sequence shown here is derived from an EMBL/GenBank/DDBJ whole genome shotgun (WGS) entry which is preliminary data.</text>
</comment>
<accession>A0A540WP93</accession>
<dbReference type="RefSeq" id="WP_141647410.1">
    <property type="nucleotide sequence ID" value="NZ_VIFM01000227.1"/>
</dbReference>
<sequence length="328" mass="34255">MHRTPASPSRRHTTALQLHARGWLAGLLSLAIGTGACGVGVEPVGDDLGHLRQGQLSTNGLSTNGLSTNGLSTNGLSTNGLSTNGLSTNGLSTNGFVTWFNQDPATADSVMAYVVTCAVQAGVARQFTNPVTGITHMWLGALGLAPRWASGLPATEVEQQVVSACLAAHANKYGLHVPISVLGLTTSETNAPIPYTAEELATYNQQEACFFGNLFDGTGVFAANDQPYLSADKSTPRTCGLASGPTQACPPITHVGMCATLCQPAVVGTTPQPYYESCAYNGKSYRPITARIRSQEIYRCGDGICQFTERCGTDTTALSCRADCGTCP</sequence>
<organism evidence="1 2">
    <name type="scientific">Myxococcus llanfairpwllgwyngyllgogerychwyrndrobwllllantysiliogogogochensis</name>
    <dbReference type="NCBI Taxonomy" id="2590453"/>
    <lineage>
        <taxon>Bacteria</taxon>
        <taxon>Pseudomonadati</taxon>
        <taxon>Myxococcota</taxon>
        <taxon>Myxococcia</taxon>
        <taxon>Myxococcales</taxon>
        <taxon>Cystobacterineae</taxon>
        <taxon>Myxococcaceae</taxon>
        <taxon>Myxococcus</taxon>
    </lineage>
</organism>